<protein>
    <recommendedName>
        <fullName evidence="4">50S ribosomal protein L35</fullName>
    </recommendedName>
</protein>
<feature type="transmembrane region" description="Helical" evidence="1">
    <location>
        <begin position="6"/>
        <end position="26"/>
    </location>
</feature>
<name>A0A975WAW6_9RHOB</name>
<organism evidence="2 3">
    <name type="scientific">Marinovum algicola</name>
    <dbReference type="NCBI Taxonomy" id="42444"/>
    <lineage>
        <taxon>Bacteria</taxon>
        <taxon>Pseudomonadati</taxon>
        <taxon>Pseudomonadota</taxon>
        <taxon>Alphaproteobacteria</taxon>
        <taxon>Rhodobacterales</taxon>
        <taxon>Roseobacteraceae</taxon>
        <taxon>Marinovum</taxon>
    </lineage>
</organism>
<keyword evidence="1" id="KW-1133">Transmembrane helix</keyword>
<gene>
    <name evidence="2" type="ORF">SAMN04487940_108144</name>
</gene>
<dbReference type="RefSeq" id="WP_074836977.1">
    <property type="nucleotide sequence ID" value="NZ_CATMKJ010000007.1"/>
</dbReference>
<evidence type="ECO:0000313" key="3">
    <source>
        <dbReference type="Proteomes" id="UP000182932"/>
    </source>
</evidence>
<reference evidence="2 3" key="1">
    <citation type="submission" date="2016-10" db="EMBL/GenBank/DDBJ databases">
        <authorList>
            <person name="Varghese N."/>
            <person name="Submissions S."/>
        </authorList>
    </citation>
    <scope>NUCLEOTIDE SEQUENCE [LARGE SCALE GENOMIC DNA]</scope>
    <source>
        <strain evidence="2 3">FF3</strain>
    </source>
</reference>
<keyword evidence="1" id="KW-0812">Transmembrane</keyword>
<evidence type="ECO:0008006" key="4">
    <source>
        <dbReference type="Google" id="ProtNLM"/>
    </source>
</evidence>
<evidence type="ECO:0000256" key="1">
    <source>
        <dbReference type="SAM" id="Phobius"/>
    </source>
</evidence>
<feature type="transmembrane region" description="Helical" evidence="1">
    <location>
        <begin position="33"/>
        <end position="52"/>
    </location>
</feature>
<keyword evidence="3" id="KW-1185">Reference proteome</keyword>
<comment type="caution">
    <text evidence="2">The sequence shown here is derived from an EMBL/GenBank/DDBJ whole genome shotgun (WGS) entry which is preliminary data.</text>
</comment>
<evidence type="ECO:0000313" key="2">
    <source>
        <dbReference type="EMBL" id="SEJ65427.1"/>
    </source>
</evidence>
<dbReference type="AlphaFoldDB" id="A0A975WAW6"/>
<proteinExistence type="predicted"/>
<sequence>MDSDLALVIGIVVTILALPAIISAVSDGRAPRAAAIAVLVGGGLIVFAVTSHPGGYRMDDLPEVFYRVVDRFV</sequence>
<accession>A0A975WAW6</accession>
<dbReference type="EMBL" id="FNYY01000008">
    <property type="protein sequence ID" value="SEJ65427.1"/>
    <property type="molecule type" value="Genomic_DNA"/>
</dbReference>
<dbReference type="GeneID" id="80818813"/>
<keyword evidence="1" id="KW-0472">Membrane</keyword>
<dbReference type="Proteomes" id="UP000182932">
    <property type="component" value="Unassembled WGS sequence"/>
</dbReference>